<dbReference type="EMBL" id="CP069041">
    <property type="protein sequence ID" value="QRD05519.1"/>
    <property type="molecule type" value="Genomic_DNA"/>
</dbReference>
<dbReference type="AlphaFoldDB" id="A0A7U2NPA4"/>
<accession>A0A7U2NPA4</accession>
<dbReference type="VEuPathDB" id="FungiDB:JI435_304130"/>
<sequence length="175" mass="20474">MGTVKSPSAKLDMSSAESVFTFLLFLTGTYPIHQFLSRPILRVQFNLRTNRIIRAHERLQRRQRIKRALIRRLVNGDIRNPHAILQRISHPRLRLQLLRRLPPRSLQFIYAPFVRGHAGGVGQILERPVCRLDSFFILEIELKNNIRSVLVDILHHVRQRGDCFFMNSPRLIAQV</sequence>
<evidence type="ECO:0000313" key="2">
    <source>
        <dbReference type="Proteomes" id="UP000663193"/>
    </source>
</evidence>
<reference evidence="2" key="1">
    <citation type="journal article" date="2021" name="BMC Genomics">
        <title>Chromosome-level genome assembly and manually-curated proteome of model necrotroph Parastagonospora nodorum Sn15 reveals a genome-wide trove of candidate effector homologs, and redundancy of virulence-related functions within an accessory chromosome.</title>
        <authorList>
            <person name="Bertazzoni S."/>
            <person name="Jones D.A.B."/>
            <person name="Phan H.T."/>
            <person name="Tan K.-C."/>
            <person name="Hane J.K."/>
        </authorList>
    </citation>
    <scope>NUCLEOTIDE SEQUENCE [LARGE SCALE GENOMIC DNA]</scope>
    <source>
        <strain evidence="2">SN15 / ATCC MYA-4574 / FGSC 10173)</strain>
    </source>
</reference>
<evidence type="ECO:0000313" key="1">
    <source>
        <dbReference type="EMBL" id="QRD05519.1"/>
    </source>
</evidence>
<dbReference type="Proteomes" id="UP000663193">
    <property type="component" value="Chromosome 19"/>
</dbReference>
<name>A0A7U2NPA4_PHANO</name>
<gene>
    <name evidence="1" type="ORF">JI435_304130</name>
</gene>
<organism evidence="1 2">
    <name type="scientific">Phaeosphaeria nodorum (strain SN15 / ATCC MYA-4574 / FGSC 10173)</name>
    <name type="common">Glume blotch fungus</name>
    <name type="synonym">Parastagonospora nodorum</name>
    <dbReference type="NCBI Taxonomy" id="321614"/>
    <lineage>
        <taxon>Eukaryota</taxon>
        <taxon>Fungi</taxon>
        <taxon>Dikarya</taxon>
        <taxon>Ascomycota</taxon>
        <taxon>Pezizomycotina</taxon>
        <taxon>Dothideomycetes</taxon>
        <taxon>Pleosporomycetidae</taxon>
        <taxon>Pleosporales</taxon>
        <taxon>Pleosporineae</taxon>
        <taxon>Phaeosphaeriaceae</taxon>
        <taxon>Parastagonospora</taxon>
    </lineage>
</organism>
<proteinExistence type="predicted"/>
<protein>
    <submittedName>
        <fullName evidence="1">Uncharacterized protein</fullName>
    </submittedName>
</protein>
<keyword evidence="2" id="KW-1185">Reference proteome</keyword>